<dbReference type="Gene3D" id="3.40.50.1110">
    <property type="entry name" value="SGNH hydrolase"/>
    <property type="match status" value="1"/>
</dbReference>
<dbReference type="Proteomes" id="UP000629468">
    <property type="component" value="Unassembled WGS sequence"/>
</dbReference>
<dbReference type="PANTHER" id="PTHR30383">
    <property type="entry name" value="THIOESTERASE 1/PROTEASE 1/LYSOPHOSPHOLIPASE L1"/>
    <property type="match status" value="1"/>
</dbReference>
<dbReference type="InterPro" id="IPR051532">
    <property type="entry name" value="Ester_Hydrolysis_Enzymes"/>
</dbReference>
<dbReference type="AlphaFoldDB" id="A0A8H7C491"/>
<accession>A0A8H7C491</accession>
<evidence type="ECO:0000256" key="1">
    <source>
        <dbReference type="SAM" id="MobiDB-lite"/>
    </source>
</evidence>
<dbReference type="SUPFAM" id="SSF52266">
    <property type="entry name" value="SGNH hydrolase"/>
    <property type="match status" value="1"/>
</dbReference>
<gene>
    <name evidence="2" type="ORF">Agabi119p4_9885</name>
</gene>
<proteinExistence type="predicted"/>
<evidence type="ECO:0000313" key="3">
    <source>
        <dbReference type="Proteomes" id="UP000629468"/>
    </source>
</evidence>
<evidence type="ECO:0000313" key="2">
    <source>
        <dbReference type="EMBL" id="KAF7761893.1"/>
    </source>
</evidence>
<dbReference type="InterPro" id="IPR001087">
    <property type="entry name" value="GDSL"/>
</dbReference>
<feature type="region of interest" description="Disordered" evidence="1">
    <location>
        <begin position="1"/>
        <end position="20"/>
    </location>
</feature>
<protein>
    <submittedName>
        <fullName evidence="2">CAZyme family CE16</fullName>
    </submittedName>
</protein>
<dbReference type="InterPro" id="IPR036514">
    <property type="entry name" value="SGNH_hydro_sf"/>
</dbReference>
<dbReference type="EMBL" id="JABXXO010000013">
    <property type="protein sequence ID" value="KAF7761893.1"/>
    <property type="molecule type" value="Genomic_DNA"/>
</dbReference>
<dbReference type="Pfam" id="PF00657">
    <property type="entry name" value="Lipase_GDSL"/>
    <property type="match status" value="1"/>
</dbReference>
<comment type="caution">
    <text evidence="2">The sequence shown here is derived from an EMBL/GenBank/DDBJ whole genome shotgun (WGS) entry which is preliminary data.</text>
</comment>
<sequence>MSTLSGPENPRCEGQNKSTITRMRHATTSIPFISIIACITMAHTLTGNSSSTSAYLHLVLGGSHWHARNSLKNIIVFGDSYSKYYGSVSWVDHLGKLLQAPPRKHNFAVPGATADHVLKNQIRGFFRKFSEANDGESDPPLNPDETTYFVYLGINDCGGRGDNVLNAITTKLFDTLRDLYVKAKARNFVLIDVPPFERTPQIIKLRWVDRVNRNVTVWNEHLRNKATAFQSDMDDTTLLLFSSHAFFTDLLDAPSKYGFSKEDTEMPEGAVWFDELHPTSRIHELLAKQIYASIFEYQGEVDPSAGHKMERVS</sequence>
<name>A0A8H7C491_AGABI</name>
<organism evidence="2 3">
    <name type="scientific">Agaricus bisporus var. burnettii</name>
    <dbReference type="NCBI Taxonomy" id="192524"/>
    <lineage>
        <taxon>Eukaryota</taxon>
        <taxon>Fungi</taxon>
        <taxon>Dikarya</taxon>
        <taxon>Basidiomycota</taxon>
        <taxon>Agaricomycotina</taxon>
        <taxon>Agaricomycetes</taxon>
        <taxon>Agaricomycetidae</taxon>
        <taxon>Agaricales</taxon>
        <taxon>Agaricineae</taxon>
        <taxon>Agaricaceae</taxon>
        <taxon>Agaricus</taxon>
    </lineage>
</organism>
<dbReference type="GO" id="GO:0016788">
    <property type="term" value="F:hydrolase activity, acting on ester bonds"/>
    <property type="evidence" value="ECO:0007669"/>
    <property type="project" value="InterPro"/>
</dbReference>
<reference evidence="2 3" key="1">
    <citation type="journal article" name="Sci. Rep.">
        <title>Telomere-to-telomere assembled and centromere annotated genomes of the two main subspecies of the button mushroom Agaricus bisporus reveal especially polymorphic chromosome ends.</title>
        <authorList>
            <person name="Sonnenberg A.S.M."/>
            <person name="Sedaghat-Telgerd N."/>
            <person name="Lavrijssen B."/>
            <person name="Ohm R.A."/>
            <person name="Hendrickx P.M."/>
            <person name="Scholtmeijer K."/>
            <person name="Baars J.J.P."/>
            <person name="van Peer A."/>
        </authorList>
    </citation>
    <scope>NUCLEOTIDE SEQUENCE [LARGE SCALE GENOMIC DNA]</scope>
    <source>
        <strain evidence="2 3">H119_p4</strain>
    </source>
</reference>